<evidence type="ECO:0000313" key="7">
    <source>
        <dbReference type="EMBL" id="KAF5731925.1"/>
    </source>
</evidence>
<evidence type="ECO:0000259" key="6">
    <source>
        <dbReference type="PROSITE" id="PS51471"/>
    </source>
</evidence>
<keyword evidence="3" id="KW-0847">Vitamin C</keyword>
<dbReference type="EMBL" id="JAAARO010000018">
    <property type="protein sequence ID" value="KAF5731925.1"/>
    <property type="molecule type" value="Genomic_DNA"/>
</dbReference>
<evidence type="ECO:0000256" key="2">
    <source>
        <dbReference type="ARBA" id="ARBA00022723"/>
    </source>
</evidence>
<organism evidence="7 8">
    <name type="scientific">Tripterygium wilfordii</name>
    <name type="common">Thunder God vine</name>
    <dbReference type="NCBI Taxonomy" id="458696"/>
    <lineage>
        <taxon>Eukaryota</taxon>
        <taxon>Viridiplantae</taxon>
        <taxon>Streptophyta</taxon>
        <taxon>Embryophyta</taxon>
        <taxon>Tracheophyta</taxon>
        <taxon>Spermatophyta</taxon>
        <taxon>Magnoliopsida</taxon>
        <taxon>eudicotyledons</taxon>
        <taxon>Gunneridae</taxon>
        <taxon>Pentapetalae</taxon>
        <taxon>rosids</taxon>
        <taxon>fabids</taxon>
        <taxon>Celastrales</taxon>
        <taxon>Celastraceae</taxon>
        <taxon>Tripterygium</taxon>
    </lineage>
</organism>
<comment type="similarity">
    <text evidence="1 5">Belongs to the iron/ascorbate-dependent oxidoreductase family.</text>
</comment>
<proteinExistence type="inferred from homology"/>
<evidence type="ECO:0000256" key="1">
    <source>
        <dbReference type="ARBA" id="ARBA00008056"/>
    </source>
</evidence>
<dbReference type="Pfam" id="PF14226">
    <property type="entry name" value="DIOX_N"/>
    <property type="match status" value="1"/>
</dbReference>
<dbReference type="AlphaFoldDB" id="A0A7J7CDB5"/>
<evidence type="ECO:0000256" key="4">
    <source>
        <dbReference type="ARBA" id="ARBA00023004"/>
    </source>
</evidence>
<evidence type="ECO:0000256" key="3">
    <source>
        <dbReference type="ARBA" id="ARBA00022896"/>
    </source>
</evidence>
<dbReference type="InterPro" id="IPR050295">
    <property type="entry name" value="Plant_2OG-oxidoreductases"/>
</dbReference>
<keyword evidence="8" id="KW-1185">Reference proteome</keyword>
<keyword evidence="2 5" id="KW-0479">Metal-binding</keyword>
<dbReference type="OrthoDB" id="288590at2759"/>
<gene>
    <name evidence="7" type="ORF">HS088_TW18G00612</name>
</gene>
<dbReference type="Pfam" id="PF03171">
    <property type="entry name" value="2OG-FeII_Oxy"/>
    <property type="match status" value="1"/>
</dbReference>
<keyword evidence="4 5" id="KW-0408">Iron</keyword>
<dbReference type="InterPro" id="IPR044861">
    <property type="entry name" value="IPNS-like_FE2OG_OXY"/>
</dbReference>
<accession>A0A7J7CDB5</accession>
<sequence>MAATTPLLAPKASQPCLTQPPNKITSIKTLAESPGLTTIPSKYIYSCNFSDQVASDHEYTIPVIDYSLLISANPNQRSQVIYELGKACEEWGFFMVINHGVPESLVKRMIDVVGGFFNLTEGDKLEFTDKGVFDPIRCGTSFNASMDTVLSWKDFLKVFVHPEFHSPNNPPEFRGISSDYVKKVRGIARELLRGISESLGLEKNYIDETLKLESGLQVIAANFYPPCPQPALAMGMVPHSDHGLLTLLIQNGIDGLQVKHKDKWFNVNAIPNSLLVNTGDHLEILSNGKYKSVLHRAVVHDKTTRISVAMAHGPCLDAVVTPAPKLLADAENHQPAYIGIKYKDYLQLQQSSNLDGKSNLDCLRV</sequence>
<dbReference type="FunFam" id="2.60.120.330:FF:000134">
    <property type="entry name" value="Uncharacterized protein"/>
    <property type="match status" value="1"/>
</dbReference>
<dbReference type="SUPFAM" id="SSF51197">
    <property type="entry name" value="Clavaminate synthase-like"/>
    <property type="match status" value="1"/>
</dbReference>
<keyword evidence="7" id="KW-0223">Dioxygenase</keyword>
<dbReference type="Gene3D" id="2.60.120.330">
    <property type="entry name" value="B-lactam Antibiotic, Isopenicillin N Synthase, Chain"/>
    <property type="match status" value="1"/>
</dbReference>
<dbReference type="InParanoid" id="A0A7J7CDB5"/>
<protein>
    <submittedName>
        <fullName evidence="7">Putative Leucoanthocyanidin dioxygenase</fullName>
    </submittedName>
</protein>
<comment type="caution">
    <text evidence="7">The sequence shown here is derived from an EMBL/GenBank/DDBJ whole genome shotgun (WGS) entry which is preliminary data.</text>
</comment>
<dbReference type="PRINTS" id="PR00682">
    <property type="entry name" value="IPNSYNTHASE"/>
</dbReference>
<dbReference type="GO" id="GO:0031418">
    <property type="term" value="F:L-ascorbic acid binding"/>
    <property type="evidence" value="ECO:0007669"/>
    <property type="project" value="UniProtKB-KW"/>
</dbReference>
<name>A0A7J7CDB5_TRIWF</name>
<evidence type="ECO:0000313" key="8">
    <source>
        <dbReference type="Proteomes" id="UP000593562"/>
    </source>
</evidence>
<dbReference type="PROSITE" id="PS51471">
    <property type="entry name" value="FE2OG_OXY"/>
    <property type="match status" value="1"/>
</dbReference>
<dbReference type="InterPro" id="IPR026992">
    <property type="entry name" value="DIOX_N"/>
</dbReference>
<dbReference type="InterPro" id="IPR027443">
    <property type="entry name" value="IPNS-like_sf"/>
</dbReference>
<evidence type="ECO:0000256" key="5">
    <source>
        <dbReference type="RuleBase" id="RU003682"/>
    </source>
</evidence>
<dbReference type="PANTHER" id="PTHR47991">
    <property type="entry name" value="OXOGLUTARATE/IRON-DEPENDENT DIOXYGENASE"/>
    <property type="match status" value="1"/>
</dbReference>
<keyword evidence="5" id="KW-0560">Oxidoreductase</keyword>
<dbReference type="GO" id="GO:0051213">
    <property type="term" value="F:dioxygenase activity"/>
    <property type="evidence" value="ECO:0007669"/>
    <property type="project" value="UniProtKB-KW"/>
</dbReference>
<feature type="domain" description="Fe2OG dioxygenase" evidence="6">
    <location>
        <begin position="214"/>
        <end position="314"/>
    </location>
</feature>
<dbReference type="GO" id="GO:0046872">
    <property type="term" value="F:metal ion binding"/>
    <property type="evidence" value="ECO:0007669"/>
    <property type="project" value="UniProtKB-KW"/>
</dbReference>
<dbReference type="InterPro" id="IPR005123">
    <property type="entry name" value="Oxoglu/Fe-dep_dioxygenase_dom"/>
</dbReference>
<dbReference type="Proteomes" id="UP000593562">
    <property type="component" value="Unassembled WGS sequence"/>
</dbReference>
<reference evidence="7 8" key="1">
    <citation type="journal article" date="2020" name="Nat. Commun.">
        <title>Genome of Tripterygium wilfordii and identification of cytochrome P450 involved in triptolide biosynthesis.</title>
        <authorList>
            <person name="Tu L."/>
            <person name="Su P."/>
            <person name="Zhang Z."/>
            <person name="Gao L."/>
            <person name="Wang J."/>
            <person name="Hu T."/>
            <person name="Zhou J."/>
            <person name="Zhang Y."/>
            <person name="Zhao Y."/>
            <person name="Liu Y."/>
            <person name="Song Y."/>
            <person name="Tong Y."/>
            <person name="Lu Y."/>
            <person name="Yang J."/>
            <person name="Xu C."/>
            <person name="Jia M."/>
            <person name="Peters R.J."/>
            <person name="Huang L."/>
            <person name="Gao W."/>
        </authorList>
    </citation>
    <scope>NUCLEOTIDE SEQUENCE [LARGE SCALE GENOMIC DNA]</scope>
    <source>
        <strain evidence="8">cv. XIE 37</strain>
        <tissue evidence="7">Leaf</tissue>
    </source>
</reference>